<dbReference type="AlphaFoldDB" id="A0A9X4M5H2"/>
<dbReference type="InterPro" id="IPR011990">
    <property type="entry name" value="TPR-like_helical_dom_sf"/>
</dbReference>
<comment type="caution">
    <text evidence="2">The sequence shown here is derived from an EMBL/GenBank/DDBJ whole genome shotgun (WGS) entry which is preliminary data.</text>
</comment>
<accession>A0A9X4M5H2</accession>
<evidence type="ECO:0000313" key="2">
    <source>
        <dbReference type="EMBL" id="MDG3493038.1"/>
    </source>
</evidence>
<keyword evidence="3" id="KW-1185">Reference proteome</keyword>
<gene>
    <name evidence="2" type="ORF">FEV09_00540</name>
</gene>
<dbReference type="Gene3D" id="1.25.40.10">
    <property type="entry name" value="Tetratricopeptide repeat domain"/>
    <property type="match status" value="1"/>
</dbReference>
<dbReference type="Gene3D" id="3.40.50.300">
    <property type="entry name" value="P-loop containing nucleotide triphosphate hydrolases"/>
    <property type="match status" value="1"/>
</dbReference>
<dbReference type="RefSeq" id="WP_009625066.1">
    <property type="nucleotide sequence ID" value="NZ_VBTY01000002.1"/>
</dbReference>
<sequence length="762" mass="87129">MPNDWKLSIAGIEKVNEAIKSSGRNKTDDYWVEKANVSLETWNRFRSGKVKISPASFIACCQALGLKPNELQERIFAQPNLSFLGRDRAIESINALVKTNRLIVIYGVGGQGKTTLAQNYLQGLAVDGYRFIELYMPIDAANIPSAKSILDEWFNRDFQEMPSSQFGVTLDRLRRIIREQKIAFLIDNIESLLDENGKFITDHAQYLELFSVLSDHSVKSMTLVTSRCRLLESRLRSVYNYAIPSLSQSDWQDYFTYNNVNFDEQSLAEMYSKLGGNAKAMTSLCGEIYVDFDRDATNFWKQRGSDILASADLKDLVAGHLERLVTIEPLAYGLLRRMGCYRYQSIPYIPIEALFYQLWDSPEASHIDIIEVLKNRSLLELANGEYSLHPIVRAEAVRHLKQNEEEFTKAHHRAADFWKAHVQALDTDKDILMAFEPCYHYLEINALNKILEIFLRRDLIEDEHLHMAFYGRFSPTLVLELLDKVEERALLLPPEQGMSILALVKTFYGSLYLFSGQARKSVLALETAIKLIEEVNSPQLIVFLISNIFHIIACKMELGEFEEAIVLTKQYINNIDKYKSLANHPLIAPYFSTYPQIPQSFMLATELDHDASVAIAEEAYASIVNRSLPMSRGGKGFALMYLGFVCLMSKRFDKALEIYNTTLKFSHETSHRQLEGKAMYGLAETYRNIGDLTKAKEYCLQSKNILMKIESKLDLAKVLVEEALIAREMREHGYQDDFEKAIALFTELNAPKHVERVRKLMG</sequence>
<proteinExistence type="predicted"/>
<evidence type="ECO:0000259" key="1">
    <source>
        <dbReference type="Pfam" id="PF13401"/>
    </source>
</evidence>
<dbReference type="Proteomes" id="UP001152872">
    <property type="component" value="Unassembled WGS sequence"/>
</dbReference>
<feature type="domain" description="ORC1/DEAH AAA+ ATPase" evidence="1">
    <location>
        <begin position="99"/>
        <end position="219"/>
    </location>
</feature>
<dbReference type="PANTHER" id="PTHR47691:SF3">
    <property type="entry name" value="HTH-TYPE TRANSCRIPTIONAL REGULATOR RV0890C-RELATED"/>
    <property type="match status" value="1"/>
</dbReference>
<dbReference type="InterPro" id="IPR027417">
    <property type="entry name" value="P-loop_NTPase"/>
</dbReference>
<reference evidence="2" key="1">
    <citation type="submission" date="2019-05" db="EMBL/GenBank/DDBJ databases">
        <title>Whole genome sequencing of Pseudanabaena catenata USMAC16.</title>
        <authorList>
            <person name="Khan Z."/>
            <person name="Omar W.M."/>
            <person name="Convey P."/>
            <person name="Merican F."/>
            <person name="Najimudin N."/>
        </authorList>
    </citation>
    <scope>NUCLEOTIDE SEQUENCE</scope>
    <source>
        <strain evidence="2">USMAC16</strain>
    </source>
</reference>
<name>A0A9X4M5H2_9CYAN</name>
<dbReference type="EMBL" id="VBTY01000002">
    <property type="protein sequence ID" value="MDG3493038.1"/>
    <property type="molecule type" value="Genomic_DNA"/>
</dbReference>
<dbReference type="SUPFAM" id="SSF48452">
    <property type="entry name" value="TPR-like"/>
    <property type="match status" value="1"/>
</dbReference>
<dbReference type="InterPro" id="IPR049945">
    <property type="entry name" value="AAA_22"/>
</dbReference>
<dbReference type="GO" id="GO:0016887">
    <property type="term" value="F:ATP hydrolysis activity"/>
    <property type="evidence" value="ECO:0007669"/>
    <property type="project" value="InterPro"/>
</dbReference>
<dbReference type="CDD" id="cd01983">
    <property type="entry name" value="SIMIBI"/>
    <property type="match status" value="1"/>
</dbReference>
<organism evidence="2 3">
    <name type="scientific">Pseudanabaena catenata USMAC16</name>
    <dbReference type="NCBI Taxonomy" id="1855837"/>
    <lineage>
        <taxon>Bacteria</taxon>
        <taxon>Bacillati</taxon>
        <taxon>Cyanobacteriota</taxon>
        <taxon>Cyanophyceae</taxon>
        <taxon>Pseudanabaenales</taxon>
        <taxon>Pseudanabaenaceae</taxon>
        <taxon>Pseudanabaena</taxon>
    </lineage>
</organism>
<dbReference type="SUPFAM" id="SSF52540">
    <property type="entry name" value="P-loop containing nucleoside triphosphate hydrolases"/>
    <property type="match status" value="1"/>
</dbReference>
<dbReference type="Pfam" id="PF13401">
    <property type="entry name" value="AAA_22"/>
    <property type="match status" value="1"/>
</dbReference>
<evidence type="ECO:0000313" key="3">
    <source>
        <dbReference type="Proteomes" id="UP001152872"/>
    </source>
</evidence>
<dbReference type="PANTHER" id="PTHR47691">
    <property type="entry name" value="REGULATOR-RELATED"/>
    <property type="match status" value="1"/>
</dbReference>
<protein>
    <submittedName>
        <fullName evidence="2">AAA family ATPase</fullName>
    </submittedName>
</protein>